<keyword evidence="7" id="KW-0804">Transcription</keyword>
<dbReference type="InterPro" id="IPR018060">
    <property type="entry name" value="HTH_AraC"/>
</dbReference>
<feature type="domain" description="HTH araC/xylS-type" evidence="9">
    <location>
        <begin position="261"/>
        <end position="359"/>
    </location>
</feature>
<dbReference type="AlphaFoldDB" id="A0AA96LPX7"/>
<dbReference type="PANTHER" id="PTHR42713">
    <property type="entry name" value="HISTIDINE KINASE-RELATED"/>
    <property type="match status" value="1"/>
</dbReference>
<evidence type="ECO:0000256" key="5">
    <source>
        <dbReference type="ARBA" id="ARBA00023015"/>
    </source>
</evidence>
<dbReference type="InterPro" id="IPR009057">
    <property type="entry name" value="Homeodomain-like_sf"/>
</dbReference>
<keyword evidence="2" id="KW-0963">Cytoplasm</keyword>
<dbReference type="KEGG" id="proo:MJB10_08390"/>
<evidence type="ECO:0000259" key="9">
    <source>
        <dbReference type="PROSITE" id="PS01124"/>
    </source>
</evidence>
<dbReference type="CDD" id="cd17536">
    <property type="entry name" value="REC_YesN-like"/>
    <property type="match status" value="1"/>
</dbReference>
<keyword evidence="3 8" id="KW-0597">Phosphoprotein</keyword>
<dbReference type="Proteomes" id="UP001304650">
    <property type="component" value="Chromosome"/>
</dbReference>
<dbReference type="Gene3D" id="1.10.10.60">
    <property type="entry name" value="Homeodomain-like"/>
    <property type="match status" value="2"/>
</dbReference>
<evidence type="ECO:0000256" key="7">
    <source>
        <dbReference type="ARBA" id="ARBA00023163"/>
    </source>
</evidence>
<evidence type="ECO:0000256" key="8">
    <source>
        <dbReference type="PROSITE-ProRule" id="PRU00169"/>
    </source>
</evidence>
<feature type="modified residue" description="4-aspartylphosphate" evidence="8">
    <location>
        <position position="55"/>
    </location>
</feature>
<proteinExistence type="predicted"/>
<dbReference type="InterPro" id="IPR051552">
    <property type="entry name" value="HptR"/>
</dbReference>
<protein>
    <submittedName>
        <fullName evidence="11">Response regulator</fullName>
    </submittedName>
</protein>
<reference evidence="11" key="1">
    <citation type="submission" date="2022-02" db="EMBL/GenBank/DDBJ databases">
        <title>Paenibacillus sp. MBLB1832 Whole Genome Shotgun Sequencing.</title>
        <authorList>
            <person name="Hwang C.Y."/>
            <person name="Cho E.-S."/>
            <person name="Seo M.-J."/>
        </authorList>
    </citation>
    <scope>NUCLEOTIDE SEQUENCE</scope>
    <source>
        <strain evidence="11">MBLB1832</strain>
    </source>
</reference>
<dbReference type="SUPFAM" id="SSF46689">
    <property type="entry name" value="Homeodomain-like"/>
    <property type="match status" value="2"/>
</dbReference>
<dbReference type="PRINTS" id="PR00032">
    <property type="entry name" value="HTHARAC"/>
</dbReference>
<dbReference type="SUPFAM" id="SSF52172">
    <property type="entry name" value="CheY-like"/>
    <property type="match status" value="1"/>
</dbReference>
<evidence type="ECO:0000256" key="2">
    <source>
        <dbReference type="ARBA" id="ARBA00022490"/>
    </source>
</evidence>
<dbReference type="GO" id="GO:0043565">
    <property type="term" value="F:sequence-specific DNA binding"/>
    <property type="evidence" value="ECO:0007669"/>
    <property type="project" value="InterPro"/>
</dbReference>
<keyword evidence="12" id="KW-1185">Reference proteome</keyword>
<keyword evidence="6" id="KW-0238">DNA-binding</keyword>
<dbReference type="Pfam" id="PF00072">
    <property type="entry name" value="Response_reg"/>
    <property type="match status" value="1"/>
</dbReference>
<name>A0AA96LPX7_9BACL</name>
<organism evidence="11 12">
    <name type="scientific">Paenibacillus roseopurpureus</name>
    <dbReference type="NCBI Taxonomy" id="2918901"/>
    <lineage>
        <taxon>Bacteria</taxon>
        <taxon>Bacillati</taxon>
        <taxon>Bacillota</taxon>
        <taxon>Bacilli</taxon>
        <taxon>Bacillales</taxon>
        <taxon>Paenibacillaceae</taxon>
        <taxon>Paenibacillus</taxon>
    </lineage>
</organism>
<dbReference type="GO" id="GO:0000160">
    <property type="term" value="P:phosphorelay signal transduction system"/>
    <property type="evidence" value="ECO:0007669"/>
    <property type="project" value="UniProtKB-KW"/>
</dbReference>
<dbReference type="InterPro" id="IPR011006">
    <property type="entry name" value="CheY-like_superfamily"/>
</dbReference>
<dbReference type="GO" id="GO:0003700">
    <property type="term" value="F:DNA-binding transcription factor activity"/>
    <property type="evidence" value="ECO:0007669"/>
    <property type="project" value="InterPro"/>
</dbReference>
<gene>
    <name evidence="11" type="ORF">MJB10_08390</name>
</gene>
<dbReference type="PROSITE" id="PS00041">
    <property type="entry name" value="HTH_ARAC_FAMILY_1"/>
    <property type="match status" value="1"/>
</dbReference>
<feature type="domain" description="Response regulatory" evidence="10">
    <location>
        <begin position="3"/>
        <end position="120"/>
    </location>
</feature>
<evidence type="ECO:0000256" key="6">
    <source>
        <dbReference type="ARBA" id="ARBA00023125"/>
    </source>
</evidence>
<keyword evidence="4" id="KW-0902">Two-component regulatory system</keyword>
<accession>A0AA96LPX7</accession>
<evidence type="ECO:0000259" key="10">
    <source>
        <dbReference type="PROSITE" id="PS50110"/>
    </source>
</evidence>
<dbReference type="PROSITE" id="PS01124">
    <property type="entry name" value="HTH_ARAC_FAMILY_2"/>
    <property type="match status" value="1"/>
</dbReference>
<sequence>MIRVLVVDDTPLIRESLTKLIEGFNDTTVVSGNASNGQKALDWLGEYYADLCITDIRMPVMDGLGLIEQINAKYPWMMSMVVSSYDDFDYAKHSIQLRALDYILKPINLKQMKAALSTASEQLSESRRRDAAFILLKKLPHHRSWIERWLKQIRTTHTETMPLLIVETLELLEGWVEGKYYLLNELSNAWLHMLIEELTDDKIVLQLEEGKDLKMGEKRLEISSIRSYFRLCAVRRLEEGANQLISAMKGVRDQQTVRVVDVIKNYIRVHFTEDISLQSLSELVSMNKTYMCTLFKQETGTTVWNFIVAERMIAARDLLMDSSLKVYEIANQTGYENVKHFTGLFKKHYGLSPLDYKRRMKS</sequence>
<dbReference type="SMART" id="SM00448">
    <property type="entry name" value="REC"/>
    <property type="match status" value="1"/>
</dbReference>
<evidence type="ECO:0000256" key="3">
    <source>
        <dbReference type="ARBA" id="ARBA00022553"/>
    </source>
</evidence>
<dbReference type="InterPro" id="IPR018062">
    <property type="entry name" value="HTH_AraC-typ_CS"/>
</dbReference>
<dbReference type="InterPro" id="IPR001789">
    <property type="entry name" value="Sig_transdc_resp-reg_receiver"/>
</dbReference>
<dbReference type="InterPro" id="IPR020449">
    <property type="entry name" value="Tscrpt_reg_AraC-type_HTH"/>
</dbReference>
<dbReference type="GO" id="GO:0005737">
    <property type="term" value="C:cytoplasm"/>
    <property type="evidence" value="ECO:0007669"/>
    <property type="project" value="UniProtKB-SubCell"/>
</dbReference>
<keyword evidence="5" id="KW-0805">Transcription regulation</keyword>
<dbReference type="RefSeq" id="WP_314803428.1">
    <property type="nucleotide sequence ID" value="NZ_CP130319.1"/>
</dbReference>
<evidence type="ECO:0000313" key="12">
    <source>
        <dbReference type="Proteomes" id="UP001304650"/>
    </source>
</evidence>
<dbReference type="Pfam" id="PF12833">
    <property type="entry name" value="HTH_18"/>
    <property type="match status" value="1"/>
</dbReference>
<dbReference type="EMBL" id="CP130319">
    <property type="protein sequence ID" value="WNR46097.1"/>
    <property type="molecule type" value="Genomic_DNA"/>
</dbReference>
<dbReference type="PROSITE" id="PS50110">
    <property type="entry name" value="RESPONSE_REGULATORY"/>
    <property type="match status" value="1"/>
</dbReference>
<evidence type="ECO:0000313" key="11">
    <source>
        <dbReference type="EMBL" id="WNR46097.1"/>
    </source>
</evidence>
<dbReference type="Gene3D" id="3.40.50.2300">
    <property type="match status" value="1"/>
</dbReference>
<dbReference type="SMART" id="SM00342">
    <property type="entry name" value="HTH_ARAC"/>
    <property type="match status" value="1"/>
</dbReference>
<dbReference type="PANTHER" id="PTHR42713:SF3">
    <property type="entry name" value="TRANSCRIPTIONAL REGULATORY PROTEIN HPTR"/>
    <property type="match status" value="1"/>
</dbReference>
<evidence type="ECO:0000256" key="4">
    <source>
        <dbReference type="ARBA" id="ARBA00023012"/>
    </source>
</evidence>
<comment type="subcellular location">
    <subcellularLocation>
        <location evidence="1">Cytoplasm</location>
    </subcellularLocation>
</comment>
<evidence type="ECO:0000256" key="1">
    <source>
        <dbReference type="ARBA" id="ARBA00004496"/>
    </source>
</evidence>